<name>A0A2U1J6S3_SMIAN</name>
<dbReference type="AlphaFoldDB" id="A0A2U1J6S3"/>
<reference evidence="2 3" key="1">
    <citation type="journal article" date="2018" name="MBio">
        <title>Comparative Genomics Reveals the Core Gene Toolbox for the Fungus-Insect Symbiosis.</title>
        <authorList>
            <person name="Wang Y."/>
            <person name="Stata M."/>
            <person name="Wang W."/>
            <person name="Stajich J.E."/>
            <person name="White M.M."/>
            <person name="Moncalvo J.M."/>
        </authorList>
    </citation>
    <scope>NUCLEOTIDE SEQUENCE [LARGE SCALE GENOMIC DNA]</scope>
    <source>
        <strain evidence="2 3">AUS-126-30</strain>
    </source>
</reference>
<sequence length="380" mass="43264">MHLKEDGIKFEFVKLLNKNDGSMFNNISNIFNVQVHKVVIRLHYRLNSIAEILDITSIEYTGNITYLNKKMPVLIKVDSSRENKIANFIFVRNNKNPLVFKGCNPNSAYCLLNNAFDTRAINHYKNSDNENHHKEPAFAAVPIILPTEGAPLVEPLVDPPNIPKNLATSSGVIRAIKIKSKFIENTTNSVSTNSVNLIDPIISESMTVDQSNFPNISQTASTQMDGIEDHSVNTSSNYIMNTLNNNTIKIISWNVNGFQVHAKDDGNDLWKQEWGNQVVFRHYTALLINNANYFITSYKYFINKRISKHVFEKPNLSEPLSIRNIYAPVERKNKANFIKNPEILVKYTQNHMVLGDFDLTEDGPRDRVPPKTNDGRNKEN</sequence>
<accession>A0A2U1J6S3</accession>
<evidence type="ECO:0000256" key="1">
    <source>
        <dbReference type="SAM" id="MobiDB-lite"/>
    </source>
</evidence>
<dbReference type="Proteomes" id="UP000245591">
    <property type="component" value="Unassembled WGS sequence"/>
</dbReference>
<evidence type="ECO:0000313" key="2">
    <source>
        <dbReference type="EMBL" id="PWA00708.1"/>
    </source>
</evidence>
<proteinExistence type="predicted"/>
<gene>
    <name evidence="2" type="ORF">BB558_003240</name>
</gene>
<organism evidence="2 3">
    <name type="scientific">Smittium angustum</name>
    <dbReference type="NCBI Taxonomy" id="133377"/>
    <lineage>
        <taxon>Eukaryota</taxon>
        <taxon>Fungi</taxon>
        <taxon>Fungi incertae sedis</taxon>
        <taxon>Zoopagomycota</taxon>
        <taxon>Kickxellomycotina</taxon>
        <taxon>Harpellomycetes</taxon>
        <taxon>Harpellales</taxon>
        <taxon>Legeriomycetaceae</taxon>
        <taxon>Smittium</taxon>
    </lineage>
</organism>
<comment type="caution">
    <text evidence="2">The sequence shown here is derived from an EMBL/GenBank/DDBJ whole genome shotgun (WGS) entry which is preliminary data.</text>
</comment>
<evidence type="ECO:0000313" key="3">
    <source>
        <dbReference type="Proteomes" id="UP000245591"/>
    </source>
</evidence>
<protein>
    <recommendedName>
        <fullName evidence="4">Endonuclease/exonuclease/phosphatase domain-containing protein</fullName>
    </recommendedName>
</protein>
<evidence type="ECO:0008006" key="4">
    <source>
        <dbReference type="Google" id="ProtNLM"/>
    </source>
</evidence>
<dbReference type="EMBL" id="MBFU01000315">
    <property type="protein sequence ID" value="PWA00708.1"/>
    <property type="molecule type" value="Genomic_DNA"/>
</dbReference>
<feature type="compositionally biased region" description="Basic and acidic residues" evidence="1">
    <location>
        <begin position="362"/>
        <end position="380"/>
    </location>
</feature>
<feature type="region of interest" description="Disordered" evidence="1">
    <location>
        <begin position="357"/>
        <end position="380"/>
    </location>
</feature>
<keyword evidence="3" id="KW-1185">Reference proteome</keyword>